<evidence type="ECO:0000313" key="2">
    <source>
        <dbReference type="Proteomes" id="UP000198211"/>
    </source>
</evidence>
<reference evidence="2" key="1">
    <citation type="submission" date="2017-03" db="EMBL/GenBank/DDBJ databases">
        <title>Phytopthora megakarya and P. palmivora, two closely related causual agents of cacao black pod achieved similar genome size and gene model numbers by different mechanisms.</title>
        <authorList>
            <person name="Ali S."/>
            <person name="Shao J."/>
            <person name="Larry D.J."/>
            <person name="Kronmiller B."/>
            <person name="Shen D."/>
            <person name="Strem M.D."/>
            <person name="Melnick R.L."/>
            <person name="Guiltinan M.J."/>
            <person name="Tyler B.M."/>
            <person name="Meinhardt L.W."/>
            <person name="Bailey B.A."/>
        </authorList>
    </citation>
    <scope>NUCLEOTIDE SEQUENCE [LARGE SCALE GENOMIC DNA]</scope>
    <source>
        <strain evidence="2">zdho120</strain>
    </source>
</reference>
<protein>
    <submittedName>
        <fullName evidence="1">Uncharacterized protein</fullName>
    </submittedName>
</protein>
<comment type="caution">
    <text evidence="1">The sequence shown here is derived from an EMBL/GenBank/DDBJ whole genome shotgun (WGS) entry which is preliminary data.</text>
</comment>
<keyword evidence="2" id="KW-1185">Reference proteome</keyword>
<dbReference type="STRING" id="4795.A0A225WYZ4"/>
<gene>
    <name evidence="1" type="ORF">PHMEG_0003056</name>
</gene>
<organism evidence="1 2">
    <name type="scientific">Phytophthora megakarya</name>
    <dbReference type="NCBI Taxonomy" id="4795"/>
    <lineage>
        <taxon>Eukaryota</taxon>
        <taxon>Sar</taxon>
        <taxon>Stramenopiles</taxon>
        <taxon>Oomycota</taxon>
        <taxon>Peronosporomycetes</taxon>
        <taxon>Peronosporales</taxon>
        <taxon>Peronosporaceae</taxon>
        <taxon>Phytophthora</taxon>
    </lineage>
</organism>
<dbReference type="Proteomes" id="UP000198211">
    <property type="component" value="Unassembled WGS sequence"/>
</dbReference>
<evidence type="ECO:0000313" key="1">
    <source>
        <dbReference type="EMBL" id="OWZ22267.1"/>
    </source>
</evidence>
<dbReference type="AlphaFoldDB" id="A0A225WYZ4"/>
<dbReference type="EMBL" id="NBNE01000149">
    <property type="protein sequence ID" value="OWZ22267.1"/>
    <property type="molecule type" value="Genomic_DNA"/>
</dbReference>
<sequence>MTSANKAFASEGCASSEWMRRKCQTQVKTLSWFDSATREEARDIANLLFQTIICAEGPSKRLSDRACEVLTTLLIQYFPEVLERYRMYPHVSRIRIILVELGIEKTQVLAWSSEIQRKTMNKMST</sequence>
<name>A0A225WYZ4_9STRA</name>
<proteinExistence type="predicted"/>
<accession>A0A225WYZ4</accession>